<dbReference type="InterPro" id="IPR039422">
    <property type="entry name" value="MarR/SlyA-like"/>
</dbReference>
<dbReference type="PANTHER" id="PTHR33164:SF104">
    <property type="entry name" value="TRANSCRIPTIONAL REGULATORY PROTEIN"/>
    <property type="match status" value="1"/>
</dbReference>
<gene>
    <name evidence="2" type="ORF">K1718_22640</name>
</gene>
<dbReference type="EMBL" id="CP120863">
    <property type="protein sequence ID" value="WFE88929.1"/>
    <property type="molecule type" value="Genomic_DNA"/>
</dbReference>
<dbReference type="Gene3D" id="1.10.10.10">
    <property type="entry name" value="Winged helix-like DNA-binding domain superfamily/Winged helix DNA-binding domain"/>
    <property type="match status" value="1"/>
</dbReference>
<dbReference type="InterPro" id="IPR036390">
    <property type="entry name" value="WH_DNA-bd_sf"/>
</dbReference>
<dbReference type="PANTHER" id="PTHR33164">
    <property type="entry name" value="TRANSCRIPTIONAL REGULATOR, MARR FAMILY"/>
    <property type="match status" value="1"/>
</dbReference>
<sequence>MTKRSEELPNEVAINAWARLHRTSSTALERVEDRLKKSGHPPLSWYDVLLELRRAKGQGLRLIEIEKRTLLAQYNASRLVDRIVAAGYAEKRKAQEDGRGVLVYLTSAGGNLLDEMWPTYQTAIQEDFADRLTERDIETLFKILAKLLPD</sequence>
<dbReference type="PRINTS" id="PR00598">
    <property type="entry name" value="HTHMARR"/>
</dbReference>
<feature type="domain" description="HTH marR-type" evidence="1">
    <location>
        <begin position="1"/>
        <end position="149"/>
    </location>
</feature>
<dbReference type="PROSITE" id="PS50995">
    <property type="entry name" value="HTH_MARR_2"/>
    <property type="match status" value="1"/>
</dbReference>
<dbReference type="RefSeq" id="WP_152503097.1">
    <property type="nucleotide sequence ID" value="NZ_CP120863.1"/>
</dbReference>
<accession>A0ABY8F3G3</accession>
<dbReference type="SUPFAM" id="SSF46785">
    <property type="entry name" value="Winged helix' DNA-binding domain"/>
    <property type="match status" value="1"/>
</dbReference>
<dbReference type="InterPro" id="IPR000835">
    <property type="entry name" value="HTH_MarR-typ"/>
</dbReference>
<organism evidence="2 3">
    <name type="scientific">Roseibium porphyridii</name>
    <dbReference type="NCBI Taxonomy" id="2866279"/>
    <lineage>
        <taxon>Bacteria</taxon>
        <taxon>Pseudomonadati</taxon>
        <taxon>Pseudomonadota</taxon>
        <taxon>Alphaproteobacteria</taxon>
        <taxon>Hyphomicrobiales</taxon>
        <taxon>Stappiaceae</taxon>
        <taxon>Roseibium</taxon>
    </lineage>
</organism>
<protein>
    <submittedName>
        <fullName evidence="2">MarR family winged helix-turn-helix transcriptional regulator</fullName>
    </submittedName>
</protein>
<proteinExistence type="predicted"/>
<dbReference type="Proteomes" id="UP001209803">
    <property type="component" value="Chromosome"/>
</dbReference>
<reference evidence="2 3" key="1">
    <citation type="submission" date="2023-03" db="EMBL/GenBank/DDBJ databases">
        <title>Roseibium porphyridii sp. nov. and Roseibium rhodosorbium sp. nov. isolated from marine algae, Porphyridium cruentum and Rhodosorus marinus, respectively.</title>
        <authorList>
            <person name="Lee M.W."/>
            <person name="Choi B.J."/>
            <person name="Lee J.K."/>
            <person name="Choi D.G."/>
            <person name="Baek J.H."/>
            <person name="Bayburt H."/>
            <person name="Kim J.M."/>
            <person name="Han D.M."/>
            <person name="Kim K.H."/>
            <person name="Jeon C.O."/>
        </authorList>
    </citation>
    <scope>NUCLEOTIDE SEQUENCE [LARGE SCALE GENOMIC DNA]</scope>
    <source>
        <strain evidence="2 3">KMA01</strain>
    </source>
</reference>
<evidence type="ECO:0000313" key="3">
    <source>
        <dbReference type="Proteomes" id="UP001209803"/>
    </source>
</evidence>
<dbReference type="InterPro" id="IPR036388">
    <property type="entry name" value="WH-like_DNA-bd_sf"/>
</dbReference>
<evidence type="ECO:0000259" key="1">
    <source>
        <dbReference type="PROSITE" id="PS50995"/>
    </source>
</evidence>
<name>A0ABY8F3G3_9HYPH</name>
<keyword evidence="3" id="KW-1185">Reference proteome</keyword>
<evidence type="ECO:0000313" key="2">
    <source>
        <dbReference type="EMBL" id="WFE88929.1"/>
    </source>
</evidence>
<dbReference type="SMART" id="SM00347">
    <property type="entry name" value="HTH_MARR"/>
    <property type="match status" value="1"/>
</dbReference>
<dbReference type="Pfam" id="PF12802">
    <property type="entry name" value="MarR_2"/>
    <property type="match status" value="1"/>
</dbReference>